<keyword evidence="2 3" id="KW-0456">Lyase</keyword>
<dbReference type="InterPro" id="IPR013114">
    <property type="entry name" value="FabA_FabZ"/>
</dbReference>
<protein>
    <submittedName>
        <fullName evidence="3">3-hydroxyacyl-ACP dehydratase FabZ</fullName>
        <ecNumber evidence="3">4.2.1.59</ecNumber>
    </submittedName>
</protein>
<dbReference type="Pfam" id="PF07977">
    <property type="entry name" value="FabA"/>
    <property type="match status" value="1"/>
</dbReference>
<proteinExistence type="inferred from homology"/>
<organism evidence="3 4">
    <name type="scientific">Gehongia tenuis</name>
    <dbReference type="NCBI Taxonomy" id="2763655"/>
    <lineage>
        <taxon>Bacteria</taxon>
        <taxon>Bacillati</taxon>
        <taxon>Bacillota</taxon>
        <taxon>Clostridia</taxon>
        <taxon>Christensenellales</taxon>
        <taxon>Christensenellaceae</taxon>
        <taxon>Gehongia</taxon>
    </lineage>
</organism>
<sequence>MTQEEIKAIIPHRDPFLFLSEVEACVSGESCTGVWKLTGEEYFFKGHFPDYPVVPGVLLLEAVCQTGAVAILCKDEYRGRIAVLAGVEKARFRKQVRPGDTIRMTARVIRQKGIIGVAEGEGYVDGELAVSARVMFGLPEPEAQNV</sequence>
<dbReference type="Proteomes" id="UP000623172">
    <property type="component" value="Unassembled WGS sequence"/>
</dbReference>
<dbReference type="PANTHER" id="PTHR30272">
    <property type="entry name" value="3-HYDROXYACYL-[ACYL-CARRIER-PROTEIN] DEHYDRATASE"/>
    <property type="match status" value="1"/>
</dbReference>
<dbReference type="EMBL" id="JACRSR010000001">
    <property type="protein sequence ID" value="MBC8530386.1"/>
    <property type="molecule type" value="Genomic_DNA"/>
</dbReference>
<dbReference type="SUPFAM" id="SSF54637">
    <property type="entry name" value="Thioesterase/thiol ester dehydrase-isomerase"/>
    <property type="match status" value="1"/>
</dbReference>
<keyword evidence="4" id="KW-1185">Reference proteome</keyword>
<dbReference type="NCBIfam" id="NF000582">
    <property type="entry name" value="PRK00006.1"/>
    <property type="match status" value="1"/>
</dbReference>
<evidence type="ECO:0000256" key="1">
    <source>
        <dbReference type="ARBA" id="ARBA00009174"/>
    </source>
</evidence>
<dbReference type="EC" id="4.2.1.59" evidence="3"/>
<accession>A0A926D2M9</accession>
<gene>
    <name evidence="3" type="primary">fabZ</name>
    <name evidence="3" type="ORF">H8696_00815</name>
</gene>
<dbReference type="GO" id="GO:0019171">
    <property type="term" value="F:(3R)-hydroxyacyl-[acyl-carrier-protein] dehydratase activity"/>
    <property type="evidence" value="ECO:0007669"/>
    <property type="project" value="UniProtKB-EC"/>
</dbReference>
<dbReference type="PANTHER" id="PTHR30272:SF1">
    <property type="entry name" value="3-HYDROXYACYL-[ACYL-CARRIER-PROTEIN] DEHYDRATASE"/>
    <property type="match status" value="1"/>
</dbReference>
<dbReference type="AlphaFoldDB" id="A0A926D2M9"/>
<evidence type="ECO:0000313" key="4">
    <source>
        <dbReference type="Proteomes" id="UP000623172"/>
    </source>
</evidence>
<evidence type="ECO:0000313" key="3">
    <source>
        <dbReference type="EMBL" id="MBC8530386.1"/>
    </source>
</evidence>
<reference evidence="3" key="1">
    <citation type="submission" date="2020-08" db="EMBL/GenBank/DDBJ databases">
        <title>Genome public.</title>
        <authorList>
            <person name="Liu C."/>
            <person name="Sun Q."/>
        </authorList>
    </citation>
    <scope>NUCLEOTIDE SEQUENCE</scope>
    <source>
        <strain evidence="3">NSJ-53</strain>
    </source>
</reference>
<dbReference type="RefSeq" id="WP_249314282.1">
    <property type="nucleotide sequence ID" value="NZ_JACRSR010000001.1"/>
</dbReference>
<evidence type="ECO:0000256" key="2">
    <source>
        <dbReference type="ARBA" id="ARBA00023239"/>
    </source>
</evidence>
<comment type="similarity">
    <text evidence="1">Belongs to the thioester dehydratase family. FabZ subfamily.</text>
</comment>
<dbReference type="CDD" id="cd01288">
    <property type="entry name" value="FabZ"/>
    <property type="match status" value="1"/>
</dbReference>
<dbReference type="InterPro" id="IPR029069">
    <property type="entry name" value="HotDog_dom_sf"/>
</dbReference>
<name>A0A926D2M9_9FIRM</name>
<comment type="caution">
    <text evidence="3">The sequence shown here is derived from an EMBL/GenBank/DDBJ whole genome shotgun (WGS) entry which is preliminary data.</text>
</comment>
<dbReference type="Gene3D" id="3.10.129.10">
    <property type="entry name" value="Hotdog Thioesterase"/>
    <property type="match status" value="1"/>
</dbReference>